<sequence>MVVVVEIKSGQGNGLTNDMINHVFNSQTIALEYVRQQLGYRQTEKMEKLSQMPFLQDLLGFIESDLIVYPRLNSFTRDLDNMYKCMRIRGELNGMAIYLGCALDNGLSMHLNARGDAFFIGTTSTGKPVTSNVLWGAASFIYKAMDYYSDEDYAPEQREELFRKWGQQYRMGTWEPMAGSVGLNLYQTDPFKCQTHWTTLDHRTHS</sequence>
<dbReference type="AlphaFoldDB" id="A0A0P1AEX7"/>
<dbReference type="EMBL" id="CCYD01000428">
    <property type="protein sequence ID" value="CEG39500.1"/>
    <property type="molecule type" value="Genomic_DNA"/>
</dbReference>
<evidence type="ECO:0000313" key="2">
    <source>
        <dbReference type="Proteomes" id="UP000054928"/>
    </source>
</evidence>
<dbReference type="GeneID" id="36404798"/>
<evidence type="ECO:0000313" key="1">
    <source>
        <dbReference type="EMBL" id="CEG39500.1"/>
    </source>
</evidence>
<proteinExistence type="predicted"/>
<organism evidence="1 2">
    <name type="scientific">Plasmopara halstedii</name>
    <name type="common">Downy mildew of sunflower</name>
    <dbReference type="NCBI Taxonomy" id="4781"/>
    <lineage>
        <taxon>Eukaryota</taxon>
        <taxon>Sar</taxon>
        <taxon>Stramenopiles</taxon>
        <taxon>Oomycota</taxon>
        <taxon>Peronosporomycetes</taxon>
        <taxon>Peronosporales</taxon>
        <taxon>Peronosporaceae</taxon>
        <taxon>Plasmopara</taxon>
    </lineage>
</organism>
<keyword evidence="2" id="KW-1185">Reference proteome</keyword>
<dbReference type="OrthoDB" id="105150at2759"/>
<reference evidence="2" key="1">
    <citation type="submission" date="2014-09" db="EMBL/GenBank/DDBJ databases">
        <authorList>
            <person name="Sharma Rahul"/>
            <person name="Thines Marco"/>
        </authorList>
    </citation>
    <scope>NUCLEOTIDE SEQUENCE [LARGE SCALE GENOMIC DNA]</scope>
</reference>
<dbReference type="OMA" id="VNCPKEQ"/>
<name>A0A0P1AEX7_PLAHL</name>
<protein>
    <submittedName>
        <fullName evidence="1">Uncharacterized protein</fullName>
    </submittedName>
</protein>
<dbReference type="STRING" id="4781.A0A0P1AEX7"/>
<accession>A0A0P1AEX7</accession>
<dbReference type="RefSeq" id="XP_024575869.1">
    <property type="nucleotide sequence ID" value="XM_024725054.1"/>
</dbReference>
<dbReference type="Proteomes" id="UP000054928">
    <property type="component" value="Unassembled WGS sequence"/>
</dbReference>